<reference evidence="2" key="1">
    <citation type="submission" date="2022-11" db="UniProtKB">
        <authorList>
            <consortium name="WormBaseParasite"/>
        </authorList>
    </citation>
    <scope>IDENTIFICATION</scope>
</reference>
<evidence type="ECO:0000313" key="2">
    <source>
        <dbReference type="WBParaSite" id="PSU_v2.g3848.t1"/>
    </source>
</evidence>
<sequence>MCYKFTPSNSESFDLFEKKCSCEHGTPRKYKHNGINNRMNNRHKRHLRGFPHQNIRYAAPFQPRPQFVVAPRANNNYANQAARAPQSIPLVDHNTYECIRQPDNCYKYPKPNIPEDNCPPGWIFIRSFGSNCYKFHPAQTWHEAERTCISQNAHLASARVGKEMDVLSEPCL</sequence>
<dbReference type="InterPro" id="IPR016186">
    <property type="entry name" value="C-type_lectin-like/link_sf"/>
</dbReference>
<dbReference type="Gene3D" id="3.10.100.10">
    <property type="entry name" value="Mannose-Binding Protein A, subunit A"/>
    <property type="match status" value="1"/>
</dbReference>
<evidence type="ECO:0000313" key="1">
    <source>
        <dbReference type="Proteomes" id="UP000887577"/>
    </source>
</evidence>
<organism evidence="1 2">
    <name type="scientific">Panagrolaimus superbus</name>
    <dbReference type="NCBI Taxonomy" id="310955"/>
    <lineage>
        <taxon>Eukaryota</taxon>
        <taxon>Metazoa</taxon>
        <taxon>Ecdysozoa</taxon>
        <taxon>Nematoda</taxon>
        <taxon>Chromadorea</taxon>
        <taxon>Rhabditida</taxon>
        <taxon>Tylenchina</taxon>
        <taxon>Panagrolaimomorpha</taxon>
        <taxon>Panagrolaimoidea</taxon>
        <taxon>Panagrolaimidae</taxon>
        <taxon>Panagrolaimus</taxon>
    </lineage>
</organism>
<name>A0A914YUN2_9BILA</name>
<dbReference type="Proteomes" id="UP000887577">
    <property type="component" value="Unplaced"/>
</dbReference>
<dbReference type="WBParaSite" id="PSU_v2.g3848.t1">
    <property type="protein sequence ID" value="PSU_v2.g3848.t1"/>
    <property type="gene ID" value="PSU_v2.g3848"/>
</dbReference>
<proteinExistence type="predicted"/>
<keyword evidence="1" id="KW-1185">Reference proteome</keyword>
<dbReference type="InterPro" id="IPR016187">
    <property type="entry name" value="CTDL_fold"/>
</dbReference>
<dbReference type="SUPFAM" id="SSF56436">
    <property type="entry name" value="C-type lectin-like"/>
    <property type="match status" value="1"/>
</dbReference>
<protein>
    <submittedName>
        <fullName evidence="2">C-type lectin domain-containing protein</fullName>
    </submittedName>
</protein>
<accession>A0A914YUN2</accession>
<dbReference type="AlphaFoldDB" id="A0A914YUN2"/>